<dbReference type="InterPro" id="IPR023997">
    <property type="entry name" value="TonB-dep_OMP_SusC/RagA_CS"/>
</dbReference>
<evidence type="ECO:0000313" key="10">
    <source>
        <dbReference type="EMBL" id="RAJ79124.1"/>
    </source>
</evidence>
<keyword evidence="2 7" id="KW-0813">Transport</keyword>
<dbReference type="EMBL" id="QLMA01000006">
    <property type="protein sequence ID" value="RAJ79124.1"/>
    <property type="molecule type" value="Genomic_DNA"/>
</dbReference>
<evidence type="ECO:0000256" key="8">
    <source>
        <dbReference type="SAM" id="SignalP"/>
    </source>
</evidence>
<evidence type="ECO:0000313" key="11">
    <source>
        <dbReference type="Proteomes" id="UP000249819"/>
    </source>
</evidence>
<dbReference type="Pfam" id="PF13715">
    <property type="entry name" value="CarbopepD_reg_2"/>
    <property type="match status" value="1"/>
</dbReference>
<accession>A0A327VWA8</accession>
<protein>
    <submittedName>
        <fullName evidence="10">TonB-linked SusC/RagA family outer membrane protein</fullName>
    </submittedName>
</protein>
<dbReference type="InterPro" id="IPR037066">
    <property type="entry name" value="Plug_dom_sf"/>
</dbReference>
<comment type="subcellular location">
    <subcellularLocation>
        <location evidence="1 7">Cell outer membrane</location>
        <topology evidence="1 7">Multi-pass membrane protein</topology>
    </subcellularLocation>
</comment>
<dbReference type="SUPFAM" id="SSF49464">
    <property type="entry name" value="Carboxypeptidase regulatory domain-like"/>
    <property type="match status" value="1"/>
</dbReference>
<feature type="signal peptide" evidence="8">
    <location>
        <begin position="1"/>
        <end position="36"/>
    </location>
</feature>
<evidence type="ECO:0000256" key="5">
    <source>
        <dbReference type="ARBA" id="ARBA00023136"/>
    </source>
</evidence>
<comment type="similarity">
    <text evidence="7">Belongs to the TonB-dependent receptor family.</text>
</comment>
<dbReference type="Gene3D" id="2.170.130.10">
    <property type="entry name" value="TonB-dependent receptor, plug domain"/>
    <property type="match status" value="1"/>
</dbReference>
<evidence type="ECO:0000259" key="9">
    <source>
        <dbReference type="Pfam" id="PF07715"/>
    </source>
</evidence>
<dbReference type="AlphaFoldDB" id="A0A327VWA8"/>
<sequence length="1054" mass="117281">MIHYLPRSSSGKLRLHWMMLTLIPAAGLMYTAPAQAATGASGYAAAAFFQQDPSQYHVLTGVVTDEKSQPVPGVTIAIKGTSHGTVTDEKGAYTLRIPNTVKSPVLVFTSMGFTPKEVAFANQKTLNQQMVTDQKALGEVVVVGYGTQRKVNVVGAVSAIKVDEQMAGRAVSNASSALSGMVPGLSATQSSGMAGKNGADLVIRGMGTVNNAKPLVVVDGMPDVDINTVNMNDIESISVLKDATSASVYGSRAANGVILITTKSGKGQKKTLFNFTGYYGVTQPTKSYDFMADYARALTLEQRLQQVGTARNLLNFKDGTIDQWMAMSMVDPLRYPNTDWWSIIMRDGVNQNYNLSASGGNDISNFFASVGVQDEKGLQINNTYKRYNARFNFDYKLRKNMNVGMKFAGVWSKYMYAMDEGFTDADGGNVDLQYAIAGITPYDPVTGKFGGVMAYGEDPQAFNPYMRYMQAPNNQNRQQLNANVYYTWEPIKGLTGRVDYSLGYYNQFAYGAAMPTIAYNFQTMSNGSRTYYGSNAGISNTSISGYKTQLNGGLTYHKAFNKNHDLTILGLYSEEYWYERNLSASRNDRVYPNLHEIDGALTSIMSAGGNSSTEGLRSYIGRVNYTAYDKYLLEVNFRTDGSSKFLPGHRYGFFPSAALGWRFVEENFIKQYTNGWLSNGKLRASYGTLGNNSGVGRFEQQQTLALATYFLDRDIQKGLVYQKMVNQDLTWETTSVFNLGLDLGFFDSRLNAELDYYDRLTTNMNRPSDMSILLTGAYNAPRKNIGNLRNRGVELNLNWTDKLSNGLRYSIIANASYNRTNLEKWNEYLGRGYQFLNMPYRFVYTYTDRGIAQTWQDIYNATPQGASPGDILRNDVNGDGIIDGNDKVAQKNFQRERPTTNFSLGGNVGWKGFDFSFLLQGSAGRKDFWLNNYNNTNFSAQRYAATWDHWNNPWSLDNRDGAWPRLGGYSGNRDESTFWLDNLAYLRLKNLQLGYTLPQNLMKLLKINSVRIYGSAENIATITSYRGLDPEVSGNKNTAYPLLKSYSVGLNVGF</sequence>
<dbReference type="InterPro" id="IPR012910">
    <property type="entry name" value="Plug_dom"/>
</dbReference>
<dbReference type="SUPFAM" id="SSF56935">
    <property type="entry name" value="Porins"/>
    <property type="match status" value="1"/>
</dbReference>
<keyword evidence="3 7" id="KW-1134">Transmembrane beta strand</keyword>
<dbReference type="RefSeq" id="WP_245950892.1">
    <property type="nucleotide sequence ID" value="NZ_QLMA01000006.1"/>
</dbReference>
<dbReference type="NCBIfam" id="TIGR04056">
    <property type="entry name" value="OMP_RagA_SusC"/>
    <property type="match status" value="1"/>
</dbReference>
<reference evidence="10 11" key="1">
    <citation type="submission" date="2018-06" db="EMBL/GenBank/DDBJ databases">
        <title>Genomic Encyclopedia of Archaeal and Bacterial Type Strains, Phase II (KMG-II): from individual species to whole genera.</title>
        <authorList>
            <person name="Goeker M."/>
        </authorList>
    </citation>
    <scope>NUCLEOTIDE SEQUENCE [LARGE SCALE GENOMIC DNA]</scope>
    <source>
        <strain evidence="10 11">DSM 29821</strain>
    </source>
</reference>
<dbReference type="Proteomes" id="UP000249819">
    <property type="component" value="Unassembled WGS sequence"/>
</dbReference>
<evidence type="ECO:0000256" key="7">
    <source>
        <dbReference type="PROSITE-ProRule" id="PRU01360"/>
    </source>
</evidence>
<evidence type="ECO:0000256" key="1">
    <source>
        <dbReference type="ARBA" id="ARBA00004571"/>
    </source>
</evidence>
<evidence type="ECO:0000256" key="4">
    <source>
        <dbReference type="ARBA" id="ARBA00022692"/>
    </source>
</evidence>
<keyword evidence="8" id="KW-0732">Signal</keyword>
<evidence type="ECO:0000256" key="2">
    <source>
        <dbReference type="ARBA" id="ARBA00022448"/>
    </source>
</evidence>
<feature type="chain" id="PRO_5016356816" evidence="8">
    <location>
        <begin position="37"/>
        <end position="1054"/>
    </location>
</feature>
<name>A0A327VWA8_9BACT</name>
<evidence type="ECO:0000256" key="3">
    <source>
        <dbReference type="ARBA" id="ARBA00022452"/>
    </source>
</evidence>
<dbReference type="InterPro" id="IPR023996">
    <property type="entry name" value="TonB-dep_OMP_SusC/RagA"/>
</dbReference>
<organism evidence="10 11">
    <name type="scientific">Chitinophaga dinghuensis</name>
    <dbReference type="NCBI Taxonomy" id="1539050"/>
    <lineage>
        <taxon>Bacteria</taxon>
        <taxon>Pseudomonadati</taxon>
        <taxon>Bacteroidota</taxon>
        <taxon>Chitinophagia</taxon>
        <taxon>Chitinophagales</taxon>
        <taxon>Chitinophagaceae</taxon>
        <taxon>Chitinophaga</taxon>
    </lineage>
</organism>
<comment type="caution">
    <text evidence="10">The sequence shown here is derived from an EMBL/GenBank/DDBJ whole genome shotgun (WGS) entry which is preliminary data.</text>
</comment>
<evidence type="ECO:0000256" key="6">
    <source>
        <dbReference type="ARBA" id="ARBA00023237"/>
    </source>
</evidence>
<dbReference type="InterPro" id="IPR036942">
    <property type="entry name" value="Beta-barrel_TonB_sf"/>
</dbReference>
<dbReference type="Gene3D" id="2.40.170.20">
    <property type="entry name" value="TonB-dependent receptor, beta-barrel domain"/>
    <property type="match status" value="1"/>
</dbReference>
<dbReference type="NCBIfam" id="TIGR04057">
    <property type="entry name" value="SusC_RagA_signa"/>
    <property type="match status" value="1"/>
</dbReference>
<gene>
    <name evidence="10" type="ORF">CLV59_106184</name>
</gene>
<feature type="domain" description="TonB-dependent receptor plug" evidence="9">
    <location>
        <begin position="153"/>
        <end position="257"/>
    </location>
</feature>
<dbReference type="Gene3D" id="2.60.40.1120">
    <property type="entry name" value="Carboxypeptidase-like, regulatory domain"/>
    <property type="match status" value="1"/>
</dbReference>
<dbReference type="InterPro" id="IPR008969">
    <property type="entry name" value="CarboxyPept-like_regulatory"/>
</dbReference>
<keyword evidence="5 7" id="KW-0472">Membrane</keyword>
<dbReference type="FunFam" id="2.170.130.10:FF:000003">
    <property type="entry name" value="SusC/RagA family TonB-linked outer membrane protein"/>
    <property type="match status" value="1"/>
</dbReference>
<dbReference type="GO" id="GO:0009279">
    <property type="term" value="C:cell outer membrane"/>
    <property type="evidence" value="ECO:0007669"/>
    <property type="project" value="UniProtKB-SubCell"/>
</dbReference>
<keyword evidence="6 7" id="KW-0998">Cell outer membrane</keyword>
<proteinExistence type="inferred from homology"/>
<dbReference type="Pfam" id="PF07715">
    <property type="entry name" value="Plug"/>
    <property type="match status" value="1"/>
</dbReference>
<dbReference type="InterPro" id="IPR039426">
    <property type="entry name" value="TonB-dep_rcpt-like"/>
</dbReference>
<dbReference type="PROSITE" id="PS52016">
    <property type="entry name" value="TONB_DEPENDENT_REC_3"/>
    <property type="match status" value="1"/>
</dbReference>
<keyword evidence="11" id="KW-1185">Reference proteome</keyword>
<keyword evidence="4 7" id="KW-0812">Transmembrane</keyword>